<reference evidence="3" key="3">
    <citation type="submission" date="2018-08" db="UniProtKB">
        <authorList>
            <consortium name="EnsemblPlants"/>
        </authorList>
    </citation>
    <scope>IDENTIFICATION</scope>
    <source>
        <strain evidence="3">cv. Bd21</strain>
    </source>
</reference>
<evidence type="ECO:0000313" key="2">
    <source>
        <dbReference type="EMBL" id="PNT62660.1"/>
    </source>
</evidence>
<sequence length="221" mass="23158">MAATSERSCQKFILVQQLQLKNIHTHNLKINHIFAWKPKRGEQGQTLHLPELAPSWDAAKERGMPSERPMACCATPSMSDPPLASDSHRGRLESAALLPPPARPAPPRGSGWEGGGAADQEEAGRKMQAAAARHREEGEGREGGGGTSSRGKRRDGGGSGAILLASAESGGGRARWRQHSGGMAAALPGPARRVLPPPRRGSMPGAAATRSEIHGGAGQCQ</sequence>
<protein>
    <submittedName>
        <fullName evidence="2 3">Uncharacterized protein</fullName>
    </submittedName>
</protein>
<dbReference type="Gramene" id="PNT62660">
    <property type="protein sequence ID" value="PNT62660"/>
    <property type="gene ID" value="BRADI_4g06565v3"/>
</dbReference>
<name>A0A2K2CKV6_BRADI</name>
<organism evidence="2">
    <name type="scientific">Brachypodium distachyon</name>
    <name type="common">Purple false brome</name>
    <name type="synonym">Trachynia distachya</name>
    <dbReference type="NCBI Taxonomy" id="15368"/>
    <lineage>
        <taxon>Eukaryota</taxon>
        <taxon>Viridiplantae</taxon>
        <taxon>Streptophyta</taxon>
        <taxon>Embryophyta</taxon>
        <taxon>Tracheophyta</taxon>
        <taxon>Spermatophyta</taxon>
        <taxon>Magnoliopsida</taxon>
        <taxon>Liliopsida</taxon>
        <taxon>Poales</taxon>
        <taxon>Poaceae</taxon>
        <taxon>BOP clade</taxon>
        <taxon>Pooideae</taxon>
        <taxon>Stipodae</taxon>
        <taxon>Brachypodieae</taxon>
        <taxon>Brachypodium</taxon>
    </lineage>
</organism>
<feature type="compositionally biased region" description="Pro residues" evidence="1">
    <location>
        <begin position="98"/>
        <end position="107"/>
    </location>
</feature>
<dbReference type="InParanoid" id="A0A2K2CKV6"/>
<feature type="compositionally biased region" description="Basic and acidic residues" evidence="1">
    <location>
        <begin position="133"/>
        <end position="142"/>
    </location>
</feature>
<evidence type="ECO:0000256" key="1">
    <source>
        <dbReference type="SAM" id="MobiDB-lite"/>
    </source>
</evidence>
<reference evidence="2 3" key="1">
    <citation type="journal article" date="2010" name="Nature">
        <title>Genome sequencing and analysis of the model grass Brachypodium distachyon.</title>
        <authorList>
            <consortium name="International Brachypodium Initiative"/>
        </authorList>
    </citation>
    <scope>NUCLEOTIDE SEQUENCE [LARGE SCALE GENOMIC DNA]</scope>
    <source>
        <strain evidence="2 3">Bd21</strain>
    </source>
</reference>
<evidence type="ECO:0000313" key="3">
    <source>
        <dbReference type="EnsemblPlants" id="PNT62660"/>
    </source>
</evidence>
<reference evidence="2" key="2">
    <citation type="submission" date="2017-06" db="EMBL/GenBank/DDBJ databases">
        <title>WGS assembly of Brachypodium distachyon.</title>
        <authorList>
            <consortium name="The International Brachypodium Initiative"/>
            <person name="Lucas S."/>
            <person name="Harmon-Smith M."/>
            <person name="Lail K."/>
            <person name="Tice H."/>
            <person name="Grimwood J."/>
            <person name="Bruce D."/>
            <person name="Barry K."/>
            <person name="Shu S."/>
            <person name="Lindquist E."/>
            <person name="Wang M."/>
            <person name="Pitluck S."/>
            <person name="Vogel J.P."/>
            <person name="Garvin D.F."/>
            <person name="Mockler T.C."/>
            <person name="Schmutz J."/>
            <person name="Rokhsar D."/>
            <person name="Bevan M.W."/>
        </authorList>
    </citation>
    <scope>NUCLEOTIDE SEQUENCE</scope>
    <source>
        <strain evidence="2">Bd21</strain>
    </source>
</reference>
<dbReference type="AlphaFoldDB" id="A0A2K2CKV6"/>
<keyword evidence="4" id="KW-1185">Reference proteome</keyword>
<dbReference type="EMBL" id="CM000883">
    <property type="protein sequence ID" value="PNT62660.1"/>
    <property type="molecule type" value="Genomic_DNA"/>
</dbReference>
<proteinExistence type="predicted"/>
<dbReference type="EnsemblPlants" id="PNT62660">
    <property type="protein sequence ID" value="PNT62660"/>
    <property type="gene ID" value="BRADI_4g06565v3"/>
</dbReference>
<gene>
    <name evidence="2" type="ORF">BRADI_4g06565v3</name>
</gene>
<accession>A0A2K2CKV6</accession>
<feature type="region of interest" description="Disordered" evidence="1">
    <location>
        <begin position="62"/>
        <end position="221"/>
    </location>
</feature>
<dbReference type="Proteomes" id="UP000008810">
    <property type="component" value="Chromosome 4"/>
</dbReference>
<evidence type="ECO:0000313" key="4">
    <source>
        <dbReference type="Proteomes" id="UP000008810"/>
    </source>
</evidence>